<dbReference type="PROSITE" id="PS50828">
    <property type="entry name" value="SMR"/>
    <property type="match status" value="1"/>
</dbReference>
<evidence type="ECO:0000259" key="2">
    <source>
        <dbReference type="PROSITE" id="PS50828"/>
    </source>
</evidence>
<dbReference type="PANTHER" id="PTHR35562">
    <property type="entry name" value="DNA ENDONUCLEASE SMRA-RELATED"/>
    <property type="match status" value="1"/>
</dbReference>
<dbReference type="InterPro" id="IPR002625">
    <property type="entry name" value="Smr_dom"/>
</dbReference>
<dbReference type="Pfam" id="PF01713">
    <property type="entry name" value="Smr"/>
    <property type="match status" value="1"/>
</dbReference>
<dbReference type="PANTHER" id="PTHR35562:SF2">
    <property type="entry name" value="DNA ENDONUCLEASE SMRA-RELATED"/>
    <property type="match status" value="1"/>
</dbReference>
<dbReference type="Gene3D" id="3.30.1370.110">
    <property type="match status" value="1"/>
</dbReference>
<feature type="domain" description="Smr" evidence="2">
    <location>
        <begin position="32"/>
        <end position="107"/>
    </location>
</feature>
<sequence>MSGEGERRAGSGRGEDDAEDGDAIELPVEDHLDLHPFRPRDVPDVVIAYLEAAAARGFREVRLIHGRGTGFQRERVRAVLAAHPNVAFFADAPPERGGWGATVVRLRP</sequence>
<comment type="caution">
    <text evidence="3">The sequence shown here is derived from an EMBL/GenBank/DDBJ whole genome shotgun (WGS) entry which is preliminary data.</text>
</comment>
<evidence type="ECO:0000313" key="3">
    <source>
        <dbReference type="EMBL" id="HGZ44597.1"/>
    </source>
</evidence>
<organism evidence="3">
    <name type="scientific">Eiseniibacteriota bacterium</name>
    <dbReference type="NCBI Taxonomy" id="2212470"/>
    <lineage>
        <taxon>Bacteria</taxon>
        <taxon>Candidatus Eiseniibacteriota</taxon>
    </lineage>
</organism>
<feature type="compositionally biased region" description="Basic and acidic residues" evidence="1">
    <location>
        <begin position="1"/>
        <end position="15"/>
    </location>
</feature>
<accession>A0A832I467</accession>
<name>A0A832I467_UNCEI</name>
<dbReference type="AlphaFoldDB" id="A0A832I467"/>
<gene>
    <name evidence="3" type="ORF">ENR23_14535</name>
</gene>
<evidence type="ECO:0000256" key="1">
    <source>
        <dbReference type="SAM" id="MobiDB-lite"/>
    </source>
</evidence>
<dbReference type="EMBL" id="DSQF01000030">
    <property type="protein sequence ID" value="HGZ44597.1"/>
    <property type="molecule type" value="Genomic_DNA"/>
</dbReference>
<dbReference type="SMART" id="SM00463">
    <property type="entry name" value="SMR"/>
    <property type="match status" value="1"/>
</dbReference>
<dbReference type="SUPFAM" id="SSF160443">
    <property type="entry name" value="SMR domain-like"/>
    <property type="match status" value="1"/>
</dbReference>
<dbReference type="InterPro" id="IPR036063">
    <property type="entry name" value="Smr_dom_sf"/>
</dbReference>
<reference evidence="3" key="1">
    <citation type="journal article" date="2020" name="mSystems">
        <title>Genome- and Community-Level Interaction Insights into Carbon Utilization and Element Cycling Functions of Hydrothermarchaeota in Hydrothermal Sediment.</title>
        <authorList>
            <person name="Zhou Z."/>
            <person name="Liu Y."/>
            <person name="Xu W."/>
            <person name="Pan J."/>
            <person name="Luo Z.H."/>
            <person name="Li M."/>
        </authorList>
    </citation>
    <scope>NUCLEOTIDE SEQUENCE [LARGE SCALE GENOMIC DNA]</scope>
    <source>
        <strain evidence="3">SpSt-381</strain>
    </source>
</reference>
<protein>
    <submittedName>
        <fullName evidence="3">DNA mismatch repair protein MutS</fullName>
    </submittedName>
</protein>
<feature type="region of interest" description="Disordered" evidence="1">
    <location>
        <begin position="1"/>
        <end position="30"/>
    </location>
</feature>
<proteinExistence type="predicted"/>